<dbReference type="InterPro" id="IPR013766">
    <property type="entry name" value="Thioredoxin_domain"/>
</dbReference>
<feature type="domain" description="Thioredoxin" evidence="1">
    <location>
        <begin position="15"/>
        <end position="143"/>
    </location>
</feature>
<accession>A0A1V4HKQ9</accession>
<comment type="caution">
    <text evidence="2">The sequence shown here is derived from an EMBL/GenBank/DDBJ whole genome shotgun (WGS) entry which is preliminary data.</text>
</comment>
<sequence length="143" mass="16201">MSVPTKPARSADSGLPLGAALPALPDYMQACSGRAYVEADAVNVLLFTSMHCVHCIDLLPHIQTMAENYPDFSFRLFSTGDEEDHRSMSEYFKWEFPVYSMDQSDMEAYFAITFMPFMMLADRAKTVVAKGVIYNADDFDRWI</sequence>
<gene>
    <name evidence="2" type="ORF">BC351_04920</name>
</gene>
<dbReference type="SUPFAM" id="SSF52833">
    <property type="entry name" value="Thioredoxin-like"/>
    <property type="match status" value="1"/>
</dbReference>
<dbReference type="Proteomes" id="UP000190626">
    <property type="component" value="Unassembled WGS sequence"/>
</dbReference>
<dbReference type="AlphaFoldDB" id="A0A1V4HKQ9"/>
<dbReference type="STRING" id="1469647.BC351_04920"/>
<evidence type="ECO:0000313" key="3">
    <source>
        <dbReference type="Proteomes" id="UP000190626"/>
    </source>
</evidence>
<dbReference type="EMBL" id="MBTG01000012">
    <property type="protein sequence ID" value="OPH57840.1"/>
    <property type="molecule type" value="Genomic_DNA"/>
</dbReference>
<protein>
    <recommendedName>
        <fullName evidence="1">Thioredoxin domain-containing protein</fullName>
    </recommendedName>
</protein>
<organism evidence="2 3">
    <name type="scientific">Paenibacillus ferrarius</name>
    <dbReference type="NCBI Taxonomy" id="1469647"/>
    <lineage>
        <taxon>Bacteria</taxon>
        <taxon>Bacillati</taxon>
        <taxon>Bacillota</taxon>
        <taxon>Bacilli</taxon>
        <taxon>Bacillales</taxon>
        <taxon>Paenibacillaceae</taxon>
        <taxon>Paenibacillus</taxon>
    </lineage>
</organism>
<evidence type="ECO:0000259" key="1">
    <source>
        <dbReference type="PROSITE" id="PS51352"/>
    </source>
</evidence>
<dbReference type="RefSeq" id="WP_079413476.1">
    <property type="nucleotide sequence ID" value="NZ_MBTG01000012.1"/>
</dbReference>
<keyword evidence="3" id="KW-1185">Reference proteome</keyword>
<dbReference type="InterPro" id="IPR036249">
    <property type="entry name" value="Thioredoxin-like_sf"/>
</dbReference>
<reference evidence="3" key="1">
    <citation type="submission" date="2016-07" db="EMBL/GenBank/DDBJ databases">
        <authorList>
            <person name="Florea S."/>
            <person name="Webb J.S."/>
            <person name="Jaromczyk J."/>
            <person name="Schardl C.L."/>
        </authorList>
    </citation>
    <scope>NUCLEOTIDE SEQUENCE [LARGE SCALE GENOMIC DNA]</scope>
    <source>
        <strain evidence="3">CY1</strain>
    </source>
</reference>
<proteinExistence type="predicted"/>
<dbReference type="Gene3D" id="3.40.30.10">
    <property type="entry name" value="Glutaredoxin"/>
    <property type="match status" value="1"/>
</dbReference>
<dbReference type="PROSITE" id="PS51352">
    <property type="entry name" value="THIOREDOXIN_2"/>
    <property type="match status" value="1"/>
</dbReference>
<evidence type="ECO:0000313" key="2">
    <source>
        <dbReference type="EMBL" id="OPH57840.1"/>
    </source>
</evidence>
<dbReference type="OrthoDB" id="2738084at2"/>
<name>A0A1V4HKQ9_9BACL</name>